<reference evidence="2" key="2">
    <citation type="submission" date="2025-08" db="UniProtKB">
        <authorList>
            <consortium name="RefSeq"/>
        </authorList>
    </citation>
    <scope>IDENTIFICATION</scope>
    <source>
        <tissue evidence="2">Leaf</tissue>
    </source>
</reference>
<reference evidence="1" key="1">
    <citation type="journal article" date="2014" name="Nat. Commun.">
        <title>The tobacco genome sequence and its comparison with those of tomato and potato.</title>
        <authorList>
            <person name="Sierro N."/>
            <person name="Battey J.N."/>
            <person name="Ouadi S."/>
            <person name="Bakaher N."/>
            <person name="Bovet L."/>
            <person name="Willig A."/>
            <person name="Goepfert S."/>
            <person name="Peitsch M.C."/>
            <person name="Ivanov N.V."/>
        </authorList>
    </citation>
    <scope>NUCLEOTIDE SEQUENCE [LARGE SCALE GENOMIC DNA]</scope>
</reference>
<protein>
    <submittedName>
        <fullName evidence="2">Uncharacterized protein LOC142172760</fullName>
    </submittedName>
</protein>
<proteinExistence type="predicted"/>
<keyword evidence="1" id="KW-1185">Reference proteome</keyword>
<dbReference type="Proteomes" id="UP000790787">
    <property type="component" value="Chromosome 18"/>
</dbReference>
<dbReference type="RefSeq" id="XP_075092541.1">
    <property type="nucleotide sequence ID" value="XM_075236440.1"/>
</dbReference>
<evidence type="ECO:0000313" key="1">
    <source>
        <dbReference type="Proteomes" id="UP000790787"/>
    </source>
</evidence>
<name>A0AC58T5M8_TOBAC</name>
<sequence length="221" mass="25012">MGNALYSKVHVEKENSQRAKSEDFDAEVAELLREERELEEVVFGIVGNILGTLIMTFKAAFLPFLDDLSSYLMPMRGKDKTAKERIKCINIFLNLVVHCGRASLRYYIIYLPFILESSNDENPDVRQIAFCGLELCAEYGGYNFKPYIGEALSRINVVIMHFNALEPESLEAYDAAVLALGLVKTIAYIKLPTAFFVPFVFRKDGGEVGEVKKKVDKEFPF</sequence>
<organism evidence="1 2">
    <name type="scientific">Nicotiana tabacum</name>
    <name type="common">Common tobacco</name>
    <dbReference type="NCBI Taxonomy" id="4097"/>
    <lineage>
        <taxon>Eukaryota</taxon>
        <taxon>Viridiplantae</taxon>
        <taxon>Streptophyta</taxon>
        <taxon>Embryophyta</taxon>
        <taxon>Tracheophyta</taxon>
        <taxon>Spermatophyta</taxon>
        <taxon>Magnoliopsida</taxon>
        <taxon>eudicotyledons</taxon>
        <taxon>Gunneridae</taxon>
        <taxon>Pentapetalae</taxon>
        <taxon>asterids</taxon>
        <taxon>lamiids</taxon>
        <taxon>Solanales</taxon>
        <taxon>Solanaceae</taxon>
        <taxon>Nicotianoideae</taxon>
        <taxon>Nicotianeae</taxon>
        <taxon>Nicotiana</taxon>
    </lineage>
</organism>
<evidence type="ECO:0000313" key="2">
    <source>
        <dbReference type="RefSeq" id="XP_075092541.1"/>
    </source>
</evidence>
<accession>A0AC58T5M8</accession>
<gene>
    <name evidence="2" type="primary">LOC142172760</name>
</gene>